<accession>A0A1H4KPM8</accession>
<proteinExistence type="predicted"/>
<sequence>MRRPVRSIATDRVGDVVGVGAAIVGTIAIHLAIFGGDQYFPLRFLLSPVDNPVAFGAFWISLVLLVVAVVRAGRAGAWSVLTPSSAQRVKQSNLHPETQTDARSAASAGEQPAAPSGTQPGAQSVSSPDTPASAHVPTLRFDIATGAVTRRALRVAAVIAALNALFMIVFPIAIIVVFAVIFAIAAALIGGVYIVLRAVAPEHTRVVRPGSAPAARPGAGQSAPPGEGQSGPPGEGQSGPPGDGRGHESGNENRSDRG</sequence>
<feature type="compositionally biased region" description="Low complexity" evidence="1">
    <location>
        <begin position="208"/>
        <end position="227"/>
    </location>
</feature>
<feature type="region of interest" description="Disordered" evidence="1">
    <location>
        <begin position="208"/>
        <end position="258"/>
    </location>
</feature>
<evidence type="ECO:0000313" key="4">
    <source>
        <dbReference type="Proteomes" id="UP000183750"/>
    </source>
</evidence>
<feature type="compositionally biased region" description="Polar residues" evidence="1">
    <location>
        <begin position="116"/>
        <end position="130"/>
    </location>
</feature>
<name>A0A1H4KPM8_9MICO</name>
<evidence type="ECO:0000256" key="2">
    <source>
        <dbReference type="SAM" id="Phobius"/>
    </source>
</evidence>
<keyword evidence="2" id="KW-0812">Transmembrane</keyword>
<reference evidence="4" key="1">
    <citation type="submission" date="2016-10" db="EMBL/GenBank/DDBJ databases">
        <authorList>
            <person name="Varghese N."/>
            <person name="Submissions S."/>
        </authorList>
    </citation>
    <scope>NUCLEOTIDE SEQUENCE [LARGE SCALE GENOMIC DNA]</scope>
    <source>
        <strain evidence="4">DSM 16089</strain>
    </source>
</reference>
<protein>
    <submittedName>
        <fullName evidence="3">Uncharacterized protein</fullName>
    </submittedName>
</protein>
<feature type="transmembrane region" description="Helical" evidence="2">
    <location>
        <begin position="176"/>
        <end position="196"/>
    </location>
</feature>
<feature type="region of interest" description="Disordered" evidence="1">
    <location>
        <begin position="89"/>
        <end position="133"/>
    </location>
</feature>
<feature type="compositionally biased region" description="Basic and acidic residues" evidence="1">
    <location>
        <begin position="244"/>
        <end position="258"/>
    </location>
</feature>
<organism evidence="3 4">
    <name type="scientific">Microbacterium hydrocarbonoxydans</name>
    <dbReference type="NCBI Taxonomy" id="273678"/>
    <lineage>
        <taxon>Bacteria</taxon>
        <taxon>Bacillati</taxon>
        <taxon>Actinomycetota</taxon>
        <taxon>Actinomycetes</taxon>
        <taxon>Micrococcales</taxon>
        <taxon>Microbacteriaceae</taxon>
        <taxon>Microbacterium</taxon>
    </lineage>
</organism>
<dbReference type="Proteomes" id="UP000183750">
    <property type="component" value="Unassembled WGS sequence"/>
</dbReference>
<feature type="compositionally biased region" description="Gly residues" evidence="1">
    <location>
        <begin position="228"/>
        <end position="243"/>
    </location>
</feature>
<feature type="transmembrane region" description="Helical" evidence="2">
    <location>
        <begin position="53"/>
        <end position="70"/>
    </location>
</feature>
<evidence type="ECO:0000256" key="1">
    <source>
        <dbReference type="SAM" id="MobiDB-lite"/>
    </source>
</evidence>
<feature type="transmembrane region" description="Helical" evidence="2">
    <location>
        <begin position="12"/>
        <end position="33"/>
    </location>
</feature>
<gene>
    <name evidence="3" type="ORF">SAMN04489807_1498</name>
</gene>
<dbReference type="AlphaFoldDB" id="A0A1H4KPM8"/>
<keyword evidence="4" id="KW-1185">Reference proteome</keyword>
<feature type="compositionally biased region" description="Polar residues" evidence="1">
    <location>
        <begin position="89"/>
        <end position="102"/>
    </location>
</feature>
<feature type="transmembrane region" description="Helical" evidence="2">
    <location>
        <begin position="152"/>
        <end position="170"/>
    </location>
</feature>
<keyword evidence="2" id="KW-1133">Transmembrane helix</keyword>
<keyword evidence="2" id="KW-0472">Membrane</keyword>
<evidence type="ECO:0000313" key="3">
    <source>
        <dbReference type="EMBL" id="SEB60333.1"/>
    </source>
</evidence>
<dbReference type="EMBL" id="FNSQ01000005">
    <property type="protein sequence ID" value="SEB60333.1"/>
    <property type="molecule type" value="Genomic_DNA"/>
</dbReference>